<feature type="transmembrane region" description="Helical" evidence="9">
    <location>
        <begin position="165"/>
        <end position="186"/>
    </location>
</feature>
<gene>
    <name evidence="9 11" type="primary">lspA</name>
    <name evidence="11" type="ORF">HG543_22560</name>
</gene>
<evidence type="ECO:0000256" key="2">
    <source>
        <dbReference type="ARBA" id="ARBA00022475"/>
    </source>
</evidence>
<comment type="caution">
    <text evidence="11">The sequence shown here is derived from an EMBL/GenBank/DDBJ whole genome shotgun (WGS) entry which is preliminary data.</text>
</comment>
<keyword evidence="5 9" id="KW-0064">Aspartyl protease</keyword>
<keyword evidence="2 9" id="KW-1003">Cell membrane</keyword>
<evidence type="ECO:0000256" key="7">
    <source>
        <dbReference type="ARBA" id="ARBA00022989"/>
    </source>
</evidence>
<evidence type="ECO:0000256" key="1">
    <source>
        <dbReference type="ARBA" id="ARBA00006139"/>
    </source>
</evidence>
<feature type="active site" evidence="9">
    <location>
        <position position="174"/>
    </location>
</feature>
<dbReference type="NCBIfam" id="NF011355">
    <property type="entry name" value="PRK14773.1"/>
    <property type="match status" value="1"/>
</dbReference>
<dbReference type="NCBIfam" id="TIGR00077">
    <property type="entry name" value="lspA"/>
    <property type="match status" value="1"/>
</dbReference>
<evidence type="ECO:0000256" key="4">
    <source>
        <dbReference type="ARBA" id="ARBA00022692"/>
    </source>
</evidence>
<evidence type="ECO:0000256" key="3">
    <source>
        <dbReference type="ARBA" id="ARBA00022670"/>
    </source>
</evidence>
<evidence type="ECO:0000256" key="10">
    <source>
        <dbReference type="RuleBase" id="RU004181"/>
    </source>
</evidence>
<comment type="pathway">
    <text evidence="9">Protein modification; lipoprotein biosynthesis (signal peptide cleavage).</text>
</comment>
<comment type="catalytic activity">
    <reaction evidence="9">
        <text>Release of signal peptides from bacterial membrane prolipoproteins. Hydrolyzes -Xaa-Yaa-Zaa-|-(S,diacylglyceryl)Cys-, in which Xaa is hydrophobic (preferably Leu), and Yaa (Ala or Ser) and Zaa (Gly or Ala) have small, neutral side chains.</text>
        <dbReference type="EC" id="3.4.23.36"/>
    </reaction>
</comment>
<proteinExistence type="inferred from homology"/>
<keyword evidence="7 9" id="KW-1133">Transmembrane helix</keyword>
<keyword evidence="4 9" id="KW-0812">Transmembrane</keyword>
<keyword evidence="3 9" id="KW-0645">Protease</keyword>
<keyword evidence="8 9" id="KW-0472">Membrane</keyword>
<dbReference type="PANTHER" id="PTHR33695">
    <property type="entry name" value="LIPOPROTEIN SIGNAL PEPTIDASE"/>
    <property type="match status" value="1"/>
</dbReference>
<sequence length="204" mass="22776">MPRKYVILLAVTLGVIVLDQWTKYLVVRELTTQMDGKESLGARLGAMYSDPPPQGFNGLHYQPKRHIEVSENFFRLRYAENPGAAWGLFRNLPPSTRGPLFHVVSLGAVLLITYYFRKLSGTDPEEKWALWGLPLVLGGALGNYIDRLARAFVIDFLEAHWFDKAAWPSFNIADAAICVGVGMLLVDAFVRKEKPAEAPSKAKA</sequence>
<organism evidence="11 12">
    <name type="scientific">Pyxidicoccus fallax</name>
    <dbReference type="NCBI Taxonomy" id="394095"/>
    <lineage>
        <taxon>Bacteria</taxon>
        <taxon>Pseudomonadati</taxon>
        <taxon>Myxococcota</taxon>
        <taxon>Myxococcia</taxon>
        <taxon>Myxococcales</taxon>
        <taxon>Cystobacterineae</taxon>
        <taxon>Myxococcaceae</taxon>
        <taxon>Pyxidicoccus</taxon>
    </lineage>
</organism>
<evidence type="ECO:0000313" key="12">
    <source>
        <dbReference type="Proteomes" id="UP000518300"/>
    </source>
</evidence>
<dbReference type="GO" id="GO:0005886">
    <property type="term" value="C:plasma membrane"/>
    <property type="evidence" value="ECO:0007669"/>
    <property type="project" value="UniProtKB-SubCell"/>
</dbReference>
<accession>A0A848LIW3</accession>
<dbReference type="HAMAP" id="MF_00161">
    <property type="entry name" value="LspA"/>
    <property type="match status" value="1"/>
</dbReference>
<dbReference type="EC" id="3.4.23.36" evidence="9"/>
<dbReference type="UniPathway" id="UPA00665"/>
<feature type="transmembrane region" description="Helical" evidence="9">
    <location>
        <begin position="99"/>
        <end position="116"/>
    </location>
</feature>
<evidence type="ECO:0000313" key="11">
    <source>
        <dbReference type="EMBL" id="NMO17626.1"/>
    </source>
</evidence>
<dbReference type="PRINTS" id="PR00781">
    <property type="entry name" value="LIPOSIGPTASE"/>
</dbReference>
<dbReference type="InterPro" id="IPR001872">
    <property type="entry name" value="Peptidase_A8"/>
</dbReference>
<name>A0A848LIW3_9BACT</name>
<comment type="similarity">
    <text evidence="1 9 10">Belongs to the peptidase A8 family.</text>
</comment>
<dbReference type="Pfam" id="PF01252">
    <property type="entry name" value="Peptidase_A8"/>
    <property type="match status" value="1"/>
</dbReference>
<keyword evidence="6 9" id="KW-0378">Hydrolase</keyword>
<protein>
    <recommendedName>
        <fullName evidence="9">Lipoprotein signal peptidase</fullName>
        <ecNumber evidence="9">3.4.23.36</ecNumber>
    </recommendedName>
    <alternativeName>
        <fullName evidence="9">Prolipoprotein signal peptidase</fullName>
    </alternativeName>
    <alternativeName>
        <fullName evidence="9">Signal peptidase II</fullName>
        <shortName evidence="9">SPase II</shortName>
    </alternativeName>
</protein>
<feature type="active site" evidence="9">
    <location>
        <position position="155"/>
    </location>
</feature>
<dbReference type="PANTHER" id="PTHR33695:SF1">
    <property type="entry name" value="LIPOPROTEIN SIGNAL PEPTIDASE"/>
    <property type="match status" value="1"/>
</dbReference>
<dbReference type="Proteomes" id="UP000518300">
    <property type="component" value="Unassembled WGS sequence"/>
</dbReference>
<dbReference type="EMBL" id="JABBJJ010000105">
    <property type="protein sequence ID" value="NMO17626.1"/>
    <property type="molecule type" value="Genomic_DNA"/>
</dbReference>
<evidence type="ECO:0000256" key="9">
    <source>
        <dbReference type="HAMAP-Rule" id="MF_00161"/>
    </source>
</evidence>
<dbReference type="GO" id="GO:0006508">
    <property type="term" value="P:proteolysis"/>
    <property type="evidence" value="ECO:0007669"/>
    <property type="project" value="UniProtKB-KW"/>
</dbReference>
<dbReference type="RefSeq" id="WP_169346908.1">
    <property type="nucleotide sequence ID" value="NZ_JABBJJ010000105.1"/>
</dbReference>
<evidence type="ECO:0000256" key="8">
    <source>
        <dbReference type="ARBA" id="ARBA00023136"/>
    </source>
</evidence>
<dbReference type="AlphaFoldDB" id="A0A848LIW3"/>
<comment type="function">
    <text evidence="9">This protein specifically catalyzes the removal of signal peptides from prolipoproteins.</text>
</comment>
<evidence type="ECO:0000256" key="5">
    <source>
        <dbReference type="ARBA" id="ARBA00022750"/>
    </source>
</evidence>
<keyword evidence="12" id="KW-1185">Reference proteome</keyword>
<reference evidence="11 12" key="1">
    <citation type="submission" date="2020-04" db="EMBL/GenBank/DDBJ databases">
        <title>Draft genome of Pyxidicoccus fallax type strain.</title>
        <authorList>
            <person name="Whitworth D.E."/>
        </authorList>
    </citation>
    <scope>NUCLEOTIDE SEQUENCE [LARGE SCALE GENOMIC DNA]</scope>
    <source>
        <strain evidence="11 12">DSM 14698</strain>
    </source>
</reference>
<comment type="subcellular location">
    <subcellularLocation>
        <location evidence="9">Cell membrane</location>
        <topology evidence="9">Multi-pass membrane protein</topology>
    </subcellularLocation>
</comment>
<comment type="caution">
    <text evidence="9">Lacks conserved residue(s) required for the propagation of feature annotation.</text>
</comment>
<dbReference type="GO" id="GO:0004190">
    <property type="term" value="F:aspartic-type endopeptidase activity"/>
    <property type="evidence" value="ECO:0007669"/>
    <property type="project" value="UniProtKB-UniRule"/>
</dbReference>
<feature type="transmembrane region" description="Helical" evidence="9">
    <location>
        <begin position="128"/>
        <end position="145"/>
    </location>
</feature>
<evidence type="ECO:0000256" key="6">
    <source>
        <dbReference type="ARBA" id="ARBA00022801"/>
    </source>
</evidence>